<dbReference type="GO" id="GO:0016874">
    <property type="term" value="F:ligase activity"/>
    <property type="evidence" value="ECO:0007669"/>
    <property type="project" value="UniProtKB-KW"/>
</dbReference>
<sequence length="62" mass="7070">QYLPCTPSSFSAACSMSHTHTHAACFVSGEKRFGLTKTRNYKVFTYTELSRESSKVRHDSFF</sequence>
<feature type="non-terminal residue" evidence="1">
    <location>
        <position position="1"/>
    </location>
</feature>
<comment type="caution">
    <text evidence="1">The sequence shown here is derived from an EMBL/GenBank/DDBJ whole genome shotgun (WGS) entry which is preliminary data.</text>
</comment>
<gene>
    <name evidence="1" type="ORF">IRJ41_007823</name>
</gene>
<feature type="non-terminal residue" evidence="1">
    <location>
        <position position="62"/>
    </location>
</feature>
<reference evidence="1" key="1">
    <citation type="submission" date="2021-02" db="EMBL/GenBank/DDBJ databases">
        <title>Comparative genomics reveals that relaxation of natural selection precedes convergent phenotypic evolution of cavefish.</title>
        <authorList>
            <person name="Peng Z."/>
        </authorList>
    </citation>
    <scope>NUCLEOTIDE SEQUENCE</scope>
    <source>
        <tissue evidence="1">Muscle</tissue>
    </source>
</reference>
<evidence type="ECO:0000313" key="1">
    <source>
        <dbReference type="EMBL" id="KAI7792374.1"/>
    </source>
</evidence>
<dbReference type="EMBL" id="JAFHDT010000023">
    <property type="protein sequence ID" value="KAI7792374.1"/>
    <property type="molecule type" value="Genomic_DNA"/>
</dbReference>
<accession>A0A9W7T8E4</accession>
<organism evidence="1 2">
    <name type="scientific">Triplophysa rosa</name>
    <name type="common">Cave loach</name>
    <dbReference type="NCBI Taxonomy" id="992332"/>
    <lineage>
        <taxon>Eukaryota</taxon>
        <taxon>Metazoa</taxon>
        <taxon>Chordata</taxon>
        <taxon>Craniata</taxon>
        <taxon>Vertebrata</taxon>
        <taxon>Euteleostomi</taxon>
        <taxon>Actinopterygii</taxon>
        <taxon>Neopterygii</taxon>
        <taxon>Teleostei</taxon>
        <taxon>Ostariophysi</taxon>
        <taxon>Cypriniformes</taxon>
        <taxon>Nemacheilidae</taxon>
        <taxon>Triplophysa</taxon>
    </lineage>
</organism>
<proteinExistence type="predicted"/>
<dbReference type="Proteomes" id="UP001059041">
    <property type="component" value="Linkage Group LG23"/>
</dbReference>
<evidence type="ECO:0000313" key="2">
    <source>
        <dbReference type="Proteomes" id="UP001059041"/>
    </source>
</evidence>
<protein>
    <submittedName>
        <fullName evidence="1">Phenylalanine--tRNA ligase</fullName>
    </submittedName>
</protein>
<keyword evidence="2" id="KW-1185">Reference proteome</keyword>
<name>A0A9W7T8E4_TRIRA</name>
<dbReference type="AlphaFoldDB" id="A0A9W7T8E4"/>
<keyword evidence="1" id="KW-0436">Ligase</keyword>